<dbReference type="PROSITE" id="PS00028">
    <property type="entry name" value="ZINC_FINGER_C2H2_1"/>
    <property type="match status" value="1"/>
</dbReference>
<accession>A0A7D9IMM2</accession>
<dbReference type="PANTHER" id="PTHR33845:SF1">
    <property type="entry name" value="C2H2-TYPE DOMAIN-CONTAINING PROTEIN"/>
    <property type="match status" value="1"/>
</dbReference>
<comment type="caution">
    <text evidence="2">The sequence shown here is derived from an EMBL/GenBank/DDBJ whole genome shotgun (WGS) entry which is preliminary data.</text>
</comment>
<dbReference type="EMBL" id="CACRXK020008212">
    <property type="protein sequence ID" value="CAB4014238.1"/>
    <property type="molecule type" value="Genomic_DNA"/>
</dbReference>
<dbReference type="PANTHER" id="PTHR33845">
    <property type="entry name" value="C2H2-TYPE DOMAIN-CONTAINING PROTEIN"/>
    <property type="match status" value="1"/>
</dbReference>
<dbReference type="OrthoDB" id="5983920at2759"/>
<proteinExistence type="predicted"/>
<reference evidence="2" key="1">
    <citation type="submission" date="2020-04" db="EMBL/GenBank/DDBJ databases">
        <authorList>
            <person name="Alioto T."/>
            <person name="Alioto T."/>
            <person name="Gomez Garrido J."/>
        </authorList>
    </citation>
    <scope>NUCLEOTIDE SEQUENCE</scope>
    <source>
        <strain evidence="2">A484AB</strain>
    </source>
</reference>
<feature type="non-terminal residue" evidence="2">
    <location>
        <position position="853"/>
    </location>
</feature>
<dbReference type="Proteomes" id="UP001152795">
    <property type="component" value="Unassembled WGS sequence"/>
</dbReference>
<protein>
    <submittedName>
        <fullName evidence="2">SURP and G-patch domain-containing 1</fullName>
    </submittedName>
</protein>
<organism evidence="2 3">
    <name type="scientific">Paramuricea clavata</name>
    <name type="common">Red gorgonian</name>
    <name type="synonym">Violescent sea-whip</name>
    <dbReference type="NCBI Taxonomy" id="317549"/>
    <lineage>
        <taxon>Eukaryota</taxon>
        <taxon>Metazoa</taxon>
        <taxon>Cnidaria</taxon>
        <taxon>Anthozoa</taxon>
        <taxon>Octocorallia</taxon>
        <taxon>Malacalcyonacea</taxon>
        <taxon>Plexauridae</taxon>
        <taxon>Paramuricea</taxon>
    </lineage>
</organism>
<name>A0A7D9IMM2_PARCT</name>
<feature type="compositionally biased region" description="Polar residues" evidence="1">
    <location>
        <begin position="772"/>
        <end position="785"/>
    </location>
</feature>
<gene>
    <name evidence="2" type="ORF">PACLA_8A060578</name>
</gene>
<evidence type="ECO:0000256" key="1">
    <source>
        <dbReference type="SAM" id="MobiDB-lite"/>
    </source>
</evidence>
<dbReference type="InterPro" id="IPR013087">
    <property type="entry name" value="Znf_C2H2_type"/>
</dbReference>
<evidence type="ECO:0000313" key="3">
    <source>
        <dbReference type="Proteomes" id="UP001152795"/>
    </source>
</evidence>
<evidence type="ECO:0000313" key="2">
    <source>
        <dbReference type="EMBL" id="CAB4014238.1"/>
    </source>
</evidence>
<keyword evidence="3" id="KW-1185">Reference proteome</keyword>
<sequence length="853" mass="95848">MEACCSFKSVVGSSCGFDAKDRKRQTQIIPLLSCSKNISRHLFSHSFSGVKDEIDLILSRVAWFDKPRESIESMTICPHHRAVLGISWTRGGSTRCRVPQAISGHGKSRDTWPKGDRGIWKQESKMILCNTGVFVAAGSERGAGEEDEEVTCTAAEKSPELHYAQNVTAFDTPYTAYTPSDFSLLTETDPKQIPRDLLNSFLAARDVSPIRAQLTVPWEEASQRTKRRHVRKAKQVVFAVLEEIAPASSKMLLQSVQSTAEDDGSVDKTLMESLVECYNNASHWSTRRQILSIMADKVSFSILKNWIPGLTNYRFNVARHHTLLHGRGSPVAIGKATRVHISAEKLDHFLTFITSSQIIQDLPFGEKTVKLSSGTKITVPNVVRTLVPEQVVQQYQSYCQDTGFDPMSRSSLCRILNVCSASIRKSLQGLDYFTADGAKAFDDVQEVIEKLGHEYGRGHTWVKNMNRKLKTAKRYLKSDYKVHVSTSSPHLLRDINQDEARLNLLRDLDSASVLVVLDWAMKFLPRKYRESQSDWFGKRGISWHIAVAMTKRKDCLELLTFVHAFQSCTQDSPTVLAIIDVVVNQLKSERPEIKQIFFRQDNAGCYHSALNLLAMKQVATKYEVELRVDFSDPQGGKGACNRKAATIKNKIKAYLNSGNDVETAKQMKMAIESRSGIEGVRVMLCDTPSVPTLEPLKWEGVSFVNNISYCENGMKVWREYNIGQGKFREWSEFNLPETISIPHININEGPTSPKATFTDVKARKIPPAKPSHSANQPEVDGSSNSDVEEETSQGSQLFPCPENGCVKSFQRFSNLENHLDFGKHKYALERETFLDKILCQKQQARINISHLAP</sequence>
<dbReference type="AlphaFoldDB" id="A0A7D9IMM2"/>
<dbReference type="PROSITE" id="PS50157">
    <property type="entry name" value="ZINC_FINGER_C2H2_2"/>
    <property type="match status" value="1"/>
</dbReference>
<feature type="region of interest" description="Disordered" evidence="1">
    <location>
        <begin position="765"/>
        <end position="798"/>
    </location>
</feature>